<dbReference type="AlphaFoldDB" id="A0A238ZPC0"/>
<feature type="domain" description="PPIase FKBP-type" evidence="8">
    <location>
        <begin position="91"/>
        <end position="185"/>
    </location>
</feature>
<dbReference type="EC" id="5.2.1.8" evidence="6"/>
<evidence type="ECO:0000256" key="3">
    <source>
        <dbReference type="ARBA" id="ARBA00023110"/>
    </source>
</evidence>
<dbReference type="Pfam" id="PF00254">
    <property type="entry name" value="FKBP_C"/>
    <property type="match status" value="1"/>
</dbReference>
<keyword evidence="10" id="KW-1185">Reference proteome</keyword>
<proteinExistence type="inferred from homology"/>
<comment type="similarity">
    <text evidence="2 6">Belongs to the FKBP-type PPIase family.</text>
</comment>
<dbReference type="EMBL" id="FZNS01000009">
    <property type="protein sequence ID" value="SNR85296.1"/>
    <property type="molecule type" value="Genomic_DNA"/>
</dbReference>
<evidence type="ECO:0000256" key="5">
    <source>
        <dbReference type="PROSITE-ProRule" id="PRU00277"/>
    </source>
</evidence>
<keyword evidence="4 5" id="KW-0413">Isomerase</keyword>
<dbReference type="InterPro" id="IPR001179">
    <property type="entry name" value="PPIase_FKBP_dom"/>
</dbReference>
<protein>
    <recommendedName>
        <fullName evidence="6">Peptidyl-prolyl cis-trans isomerase</fullName>
        <ecNumber evidence="6">5.2.1.8</ecNumber>
    </recommendedName>
</protein>
<dbReference type="SUPFAM" id="SSF54534">
    <property type="entry name" value="FKBP-like"/>
    <property type="match status" value="1"/>
</dbReference>
<evidence type="ECO:0000256" key="2">
    <source>
        <dbReference type="ARBA" id="ARBA00006577"/>
    </source>
</evidence>
<dbReference type="PANTHER" id="PTHR43811">
    <property type="entry name" value="FKBP-TYPE PEPTIDYL-PROLYL CIS-TRANS ISOMERASE FKPA"/>
    <property type="match status" value="1"/>
</dbReference>
<evidence type="ECO:0000313" key="10">
    <source>
        <dbReference type="Proteomes" id="UP000198310"/>
    </source>
</evidence>
<keyword evidence="3 5" id="KW-0697">Rotamase</keyword>
<gene>
    <name evidence="9" type="ORF">SAMN06269173_10942</name>
</gene>
<evidence type="ECO:0000256" key="6">
    <source>
        <dbReference type="RuleBase" id="RU003915"/>
    </source>
</evidence>
<evidence type="ECO:0000256" key="4">
    <source>
        <dbReference type="ARBA" id="ARBA00023235"/>
    </source>
</evidence>
<evidence type="ECO:0000256" key="7">
    <source>
        <dbReference type="SAM" id="SignalP"/>
    </source>
</evidence>
<accession>A0A238ZPC0</accession>
<keyword evidence="7" id="KW-0732">Signal</keyword>
<name>A0A238ZPC0_9BACT</name>
<evidence type="ECO:0000313" key="9">
    <source>
        <dbReference type="EMBL" id="SNR85296.1"/>
    </source>
</evidence>
<feature type="signal peptide" evidence="7">
    <location>
        <begin position="1"/>
        <end position="25"/>
    </location>
</feature>
<evidence type="ECO:0000256" key="1">
    <source>
        <dbReference type="ARBA" id="ARBA00000971"/>
    </source>
</evidence>
<dbReference type="GO" id="GO:0003755">
    <property type="term" value="F:peptidyl-prolyl cis-trans isomerase activity"/>
    <property type="evidence" value="ECO:0007669"/>
    <property type="project" value="UniProtKB-UniRule"/>
</dbReference>
<feature type="chain" id="PRO_5012308595" description="Peptidyl-prolyl cis-trans isomerase" evidence="7">
    <location>
        <begin position="26"/>
        <end position="185"/>
    </location>
</feature>
<dbReference type="Proteomes" id="UP000198310">
    <property type="component" value="Unassembled WGS sequence"/>
</dbReference>
<dbReference type="PROSITE" id="PS50059">
    <property type="entry name" value="FKBP_PPIASE"/>
    <property type="match status" value="1"/>
</dbReference>
<reference evidence="10" key="1">
    <citation type="submission" date="2017-06" db="EMBL/GenBank/DDBJ databases">
        <authorList>
            <person name="Varghese N."/>
            <person name="Submissions S."/>
        </authorList>
    </citation>
    <scope>NUCLEOTIDE SEQUENCE [LARGE SCALE GENOMIC DNA]</scope>
    <source>
        <strain evidence="10">DSM 28041</strain>
    </source>
</reference>
<organism evidence="9 10">
    <name type="scientific">Hymenobacter mucosus</name>
    <dbReference type="NCBI Taxonomy" id="1411120"/>
    <lineage>
        <taxon>Bacteria</taxon>
        <taxon>Pseudomonadati</taxon>
        <taxon>Bacteroidota</taxon>
        <taxon>Cytophagia</taxon>
        <taxon>Cytophagales</taxon>
        <taxon>Hymenobacteraceae</taxon>
        <taxon>Hymenobacter</taxon>
    </lineage>
</organism>
<dbReference type="PANTHER" id="PTHR43811:SF19">
    <property type="entry name" value="39 KDA FK506-BINDING NUCLEAR PROTEIN"/>
    <property type="match status" value="1"/>
</dbReference>
<dbReference type="PROSITE" id="PS51257">
    <property type="entry name" value="PROKAR_LIPOPROTEIN"/>
    <property type="match status" value="1"/>
</dbReference>
<evidence type="ECO:0000259" key="8">
    <source>
        <dbReference type="PROSITE" id="PS50059"/>
    </source>
</evidence>
<dbReference type="InterPro" id="IPR046357">
    <property type="entry name" value="PPIase_dom_sf"/>
</dbReference>
<dbReference type="Gene3D" id="3.10.50.40">
    <property type="match status" value="1"/>
</dbReference>
<sequence length="185" mass="20252">MSFFTRPALLLRLAATLLVTVPVLSGCDTEPSYAKQIREQTEAQRALDEATIQAYLTRHNITGSQYTRTNSGLYLVSLTNGPATNPLITKGQKVTVNYVGKYIYEANDGVIFDNSSNNRTSCGCFSFTAGGGGIISGWEEAALLMRKGDRKLLLVPSELAYREVGYGSIPPYTPLLFDLEIQDVQ</sequence>
<dbReference type="RefSeq" id="WP_179225558.1">
    <property type="nucleotide sequence ID" value="NZ_FZNS01000009.1"/>
</dbReference>
<comment type="catalytic activity">
    <reaction evidence="1 5 6">
        <text>[protein]-peptidylproline (omega=180) = [protein]-peptidylproline (omega=0)</text>
        <dbReference type="Rhea" id="RHEA:16237"/>
        <dbReference type="Rhea" id="RHEA-COMP:10747"/>
        <dbReference type="Rhea" id="RHEA-COMP:10748"/>
        <dbReference type="ChEBI" id="CHEBI:83833"/>
        <dbReference type="ChEBI" id="CHEBI:83834"/>
        <dbReference type="EC" id="5.2.1.8"/>
    </reaction>
</comment>